<dbReference type="AlphaFoldDB" id="A0A917F8Z9"/>
<organism evidence="6 7">
    <name type="scientific">Paenibacillus albidus</name>
    <dbReference type="NCBI Taxonomy" id="2041023"/>
    <lineage>
        <taxon>Bacteria</taxon>
        <taxon>Bacillati</taxon>
        <taxon>Bacillota</taxon>
        <taxon>Bacilli</taxon>
        <taxon>Bacillales</taxon>
        <taxon>Paenibacillaceae</taxon>
        <taxon>Paenibacillus</taxon>
    </lineage>
</organism>
<dbReference type="Proteomes" id="UP000637643">
    <property type="component" value="Unassembled WGS sequence"/>
</dbReference>
<evidence type="ECO:0000256" key="4">
    <source>
        <dbReference type="ARBA" id="ARBA00023239"/>
    </source>
</evidence>
<evidence type="ECO:0000256" key="3">
    <source>
        <dbReference type="ARBA" id="ARBA00011233"/>
    </source>
</evidence>
<dbReference type="PANTHER" id="PTHR30246:SF1">
    <property type="entry name" value="2-DEHYDRO-3-DEOXY-6-PHOSPHOGALACTONATE ALDOLASE-RELATED"/>
    <property type="match status" value="1"/>
</dbReference>
<comment type="caution">
    <text evidence="6">The sequence shown here is derived from an EMBL/GenBank/DDBJ whole genome shotgun (WGS) entry which is preliminary data.</text>
</comment>
<evidence type="ECO:0000313" key="7">
    <source>
        <dbReference type="Proteomes" id="UP000637643"/>
    </source>
</evidence>
<comment type="pathway">
    <text evidence="1">Carbohydrate acid metabolism.</text>
</comment>
<accession>A0A917F8Z9</accession>
<gene>
    <name evidence="6" type="ORF">GCM10010912_02970</name>
</gene>
<name>A0A917F8Z9_9BACL</name>
<keyword evidence="7" id="KW-1185">Reference proteome</keyword>
<dbReference type="Gene3D" id="3.20.20.70">
    <property type="entry name" value="Aldolase class I"/>
    <property type="match status" value="1"/>
</dbReference>
<proteinExistence type="inferred from homology"/>
<dbReference type="InterPro" id="IPR000887">
    <property type="entry name" value="Aldlse_KDPG_KHG"/>
</dbReference>
<evidence type="ECO:0000256" key="5">
    <source>
        <dbReference type="ARBA" id="ARBA00023277"/>
    </source>
</evidence>
<dbReference type="EMBL" id="BMKR01000001">
    <property type="protein sequence ID" value="GGF61162.1"/>
    <property type="molecule type" value="Genomic_DNA"/>
</dbReference>
<evidence type="ECO:0000256" key="1">
    <source>
        <dbReference type="ARBA" id="ARBA00004761"/>
    </source>
</evidence>
<protein>
    <submittedName>
        <fullName evidence="6">Uncharacterized protein</fullName>
    </submittedName>
</protein>
<dbReference type="PANTHER" id="PTHR30246">
    <property type="entry name" value="2-KETO-3-DEOXY-6-PHOSPHOGLUCONATE ALDOLASE"/>
    <property type="match status" value="1"/>
</dbReference>
<keyword evidence="5" id="KW-0119">Carbohydrate metabolism</keyword>
<dbReference type="InterPro" id="IPR013785">
    <property type="entry name" value="Aldolase_TIM"/>
</dbReference>
<comment type="similarity">
    <text evidence="2">Belongs to the KHG/KDPG aldolase family.</text>
</comment>
<sequence>MAEAYSYGTDLVKLFPAGDLGIGYMKSVLAPLNHIPVMAVGGVDEGNLQDWLGAGASAVGARLVQEKWVSEGNYEALAALARNYVGRTRQTGQEEK</sequence>
<evidence type="ECO:0000313" key="6">
    <source>
        <dbReference type="EMBL" id="GGF61162.1"/>
    </source>
</evidence>
<dbReference type="Pfam" id="PF01081">
    <property type="entry name" value="Aldolase"/>
    <property type="match status" value="1"/>
</dbReference>
<reference evidence="6" key="2">
    <citation type="submission" date="2020-09" db="EMBL/GenBank/DDBJ databases">
        <authorList>
            <person name="Sun Q."/>
            <person name="Zhou Y."/>
        </authorList>
    </citation>
    <scope>NUCLEOTIDE SEQUENCE</scope>
    <source>
        <strain evidence="6">CGMCC 1.16134</strain>
    </source>
</reference>
<dbReference type="SUPFAM" id="SSF51569">
    <property type="entry name" value="Aldolase"/>
    <property type="match status" value="1"/>
</dbReference>
<dbReference type="InterPro" id="IPR031338">
    <property type="entry name" value="KDPG/KHG_AS_2"/>
</dbReference>
<reference evidence="6" key="1">
    <citation type="journal article" date="2014" name="Int. J. Syst. Evol. Microbiol.">
        <title>Complete genome sequence of Corynebacterium casei LMG S-19264T (=DSM 44701T), isolated from a smear-ripened cheese.</title>
        <authorList>
            <consortium name="US DOE Joint Genome Institute (JGI-PGF)"/>
            <person name="Walter F."/>
            <person name="Albersmeier A."/>
            <person name="Kalinowski J."/>
            <person name="Ruckert C."/>
        </authorList>
    </citation>
    <scope>NUCLEOTIDE SEQUENCE</scope>
    <source>
        <strain evidence="6">CGMCC 1.16134</strain>
    </source>
</reference>
<keyword evidence="4" id="KW-0456">Lyase</keyword>
<dbReference type="GO" id="GO:0016829">
    <property type="term" value="F:lyase activity"/>
    <property type="evidence" value="ECO:0007669"/>
    <property type="project" value="UniProtKB-KW"/>
</dbReference>
<evidence type="ECO:0000256" key="2">
    <source>
        <dbReference type="ARBA" id="ARBA00006906"/>
    </source>
</evidence>
<comment type="subunit">
    <text evidence="3">Homotrimer.</text>
</comment>
<dbReference type="PROSITE" id="PS00160">
    <property type="entry name" value="ALDOLASE_KDPG_KHG_2"/>
    <property type="match status" value="1"/>
</dbReference>